<sequence precursor="true">MRKLIFMTLMLAFSLNFLVFCQTGKKEQQPPLIPMEDFFKNPTKTSFKLSPDGEHIAFLQPWKSRLNVFVQKIGEEQATRITSAENRDIAGFAWANDQRIIYVQDKAGDENFKLYAVNIDGSNPAVLTPFEKVRVGIIDDLEDDPEHMIIQMNKRDPRVFDAYRININTGEMEMIAQNPGNISQWITDWQGDIRLAITTDGVNTSLLYRKDKNSPFKTILTTNFKETMQPLFFSFEDPTIIYAKSNLNRDKQALVKFDLDNARELEVIYKHPEVDIAGVMYSKKRKVLTGASYVTDRRRYVFFDDERRQLQTELEKLLPGYEVAVVDFNKNEDKCLVRTYSDKTRGSYFLYDLNSKQLTHLADISPWLKEEYMAEMQPITFKSRDGLTIHGYLTLPKGLEPKNLPVVVNPHGGPWYRDVWGFNPEVQFLANRGYAVLQINFRGSTGYGKKFWELSFKQWGKKMQDDITDGVQWLIKQGIADPKRIAIYGGSYGGYATLAGLAFTPDLYACGIDYVGVSNLFTFLNTIPPYWKPYLDMFHEMVGHPQRDSLLLAEASPVFHADKIKAPLFIAQGANDPRVNKAESDQMVEALRKRGVEVEYMVKDNEGHGFRNEENRFDFYRAMEKFLAEHLGGRMMEKQ</sequence>
<evidence type="ECO:0000256" key="2">
    <source>
        <dbReference type="SAM" id="SignalP"/>
    </source>
</evidence>
<dbReference type="eggNOG" id="COG1506">
    <property type="taxonomic scope" value="Bacteria"/>
</dbReference>
<dbReference type="GO" id="GO:0004177">
    <property type="term" value="F:aminopeptidase activity"/>
    <property type="evidence" value="ECO:0007669"/>
    <property type="project" value="UniProtKB-KW"/>
</dbReference>
<dbReference type="SUPFAM" id="SSF82171">
    <property type="entry name" value="DPP6 N-terminal domain-like"/>
    <property type="match status" value="1"/>
</dbReference>
<dbReference type="PaxDb" id="880073-Calab_0998"/>
<dbReference type="HOGENOM" id="CLU_008615_3_1_0"/>
<dbReference type="KEGG" id="caby:Cabys_4167"/>
<gene>
    <name evidence="4" type="ORF">Cabys_4167</name>
    <name evidence="5" type="ORF">Calab_0998</name>
</gene>
<dbReference type="SUPFAM" id="SSF53474">
    <property type="entry name" value="alpha/beta-Hydrolases"/>
    <property type="match status" value="1"/>
</dbReference>
<reference evidence="5 6" key="1">
    <citation type="submission" date="2011-09" db="EMBL/GenBank/DDBJ databases">
        <title>The permanent draft genome of Caldithrix abyssi DSM 13497.</title>
        <authorList>
            <consortium name="US DOE Joint Genome Institute (JGI-PGF)"/>
            <person name="Lucas S."/>
            <person name="Han J."/>
            <person name="Lapidus A."/>
            <person name="Bruce D."/>
            <person name="Goodwin L."/>
            <person name="Pitluck S."/>
            <person name="Peters L."/>
            <person name="Kyrpides N."/>
            <person name="Mavromatis K."/>
            <person name="Ivanova N."/>
            <person name="Mikhailova N."/>
            <person name="Chertkov O."/>
            <person name="Detter J.C."/>
            <person name="Tapia R."/>
            <person name="Han C."/>
            <person name="Land M."/>
            <person name="Hauser L."/>
            <person name="Markowitz V."/>
            <person name="Cheng J.-F."/>
            <person name="Hugenholtz P."/>
            <person name="Woyke T."/>
            <person name="Wu D."/>
            <person name="Spring S."/>
            <person name="Brambilla E."/>
            <person name="Klenk H.-P."/>
            <person name="Eisen J.A."/>
        </authorList>
    </citation>
    <scope>NUCLEOTIDE SEQUENCE [LARGE SCALE GENOMIC DNA]</scope>
    <source>
        <strain evidence="5 6">DSM 13497</strain>
    </source>
</reference>
<dbReference type="GO" id="GO:0004252">
    <property type="term" value="F:serine-type endopeptidase activity"/>
    <property type="evidence" value="ECO:0007669"/>
    <property type="project" value="TreeGrafter"/>
</dbReference>
<dbReference type="GO" id="GO:0006508">
    <property type="term" value="P:proteolysis"/>
    <property type="evidence" value="ECO:0007669"/>
    <property type="project" value="InterPro"/>
</dbReference>
<evidence type="ECO:0000259" key="3">
    <source>
        <dbReference type="Pfam" id="PF00326"/>
    </source>
</evidence>
<dbReference type="OrthoDB" id="255603at2"/>
<evidence type="ECO:0000313" key="7">
    <source>
        <dbReference type="Proteomes" id="UP000183868"/>
    </source>
</evidence>
<dbReference type="PANTHER" id="PTHR42776">
    <property type="entry name" value="SERINE PEPTIDASE S9 FAMILY MEMBER"/>
    <property type="match status" value="1"/>
</dbReference>
<dbReference type="Proteomes" id="UP000183868">
    <property type="component" value="Chromosome"/>
</dbReference>
<name>H1XVQ5_CALAY</name>
<dbReference type="EMBL" id="CM001402">
    <property type="protein sequence ID" value="EHO40632.1"/>
    <property type="molecule type" value="Genomic_DNA"/>
</dbReference>
<keyword evidence="1" id="KW-0378">Hydrolase</keyword>
<evidence type="ECO:0000313" key="5">
    <source>
        <dbReference type="EMBL" id="EHO40632.1"/>
    </source>
</evidence>
<keyword evidence="2" id="KW-0732">Signal</keyword>
<accession>H1XVQ5</accession>
<organism evidence="5 6">
    <name type="scientific">Caldithrix abyssi DSM 13497</name>
    <dbReference type="NCBI Taxonomy" id="880073"/>
    <lineage>
        <taxon>Bacteria</taxon>
        <taxon>Pseudomonadati</taxon>
        <taxon>Calditrichota</taxon>
        <taxon>Calditrichia</taxon>
        <taxon>Calditrichales</taxon>
        <taxon>Calditrichaceae</taxon>
        <taxon>Caldithrix</taxon>
    </lineage>
</organism>
<dbReference type="Proteomes" id="UP000004671">
    <property type="component" value="Chromosome"/>
</dbReference>
<dbReference type="InterPro" id="IPR001375">
    <property type="entry name" value="Peptidase_S9_cat"/>
</dbReference>
<evidence type="ECO:0000313" key="4">
    <source>
        <dbReference type="EMBL" id="APF20912.1"/>
    </source>
</evidence>
<dbReference type="PANTHER" id="PTHR42776:SF27">
    <property type="entry name" value="DIPEPTIDYL PEPTIDASE FAMILY MEMBER 6"/>
    <property type="match status" value="1"/>
</dbReference>
<dbReference type="RefSeq" id="WP_006927657.1">
    <property type="nucleotide sequence ID" value="NZ_CM001402.1"/>
</dbReference>
<proteinExistence type="predicted"/>
<feature type="chain" id="PRO_5009695398" evidence="2">
    <location>
        <begin position="22"/>
        <end position="639"/>
    </location>
</feature>
<evidence type="ECO:0000313" key="6">
    <source>
        <dbReference type="Proteomes" id="UP000004671"/>
    </source>
</evidence>
<feature type="signal peptide" evidence="2">
    <location>
        <begin position="1"/>
        <end position="21"/>
    </location>
</feature>
<reference evidence="4 7" key="2">
    <citation type="submission" date="2016-11" db="EMBL/GenBank/DDBJ databases">
        <title>Genomic analysis of Caldithrix abyssi and proposal of a novel bacterial phylum Caldithrichaeota.</title>
        <authorList>
            <person name="Kublanov I."/>
            <person name="Sigalova O."/>
            <person name="Gavrilov S."/>
            <person name="Lebedinsky A."/>
            <person name="Ivanova N."/>
            <person name="Daum C."/>
            <person name="Reddy T."/>
            <person name="Klenk H.P."/>
            <person name="Goker M."/>
            <person name="Reva O."/>
            <person name="Miroshnichenko M."/>
            <person name="Kyprides N."/>
            <person name="Woyke T."/>
            <person name="Gelfand M."/>
        </authorList>
    </citation>
    <scope>NUCLEOTIDE SEQUENCE [LARGE SCALE GENOMIC DNA]</scope>
    <source>
        <strain evidence="4 7">LF13</strain>
    </source>
</reference>
<dbReference type="STRING" id="880073.Cabys_4167"/>
<protein>
    <submittedName>
        <fullName evidence="4">Dipeptidyl aminopeptidase/acylaminoacyl peptidase</fullName>
    </submittedName>
    <submittedName>
        <fullName evidence="5">Putative dipeptidyl anminopeptidase</fullName>
    </submittedName>
</protein>
<keyword evidence="6" id="KW-1185">Reference proteome</keyword>
<dbReference type="InParanoid" id="H1XVQ5"/>
<dbReference type="Gene3D" id="2.120.10.30">
    <property type="entry name" value="TolB, C-terminal domain"/>
    <property type="match status" value="1"/>
</dbReference>
<dbReference type="Gene3D" id="3.40.50.1820">
    <property type="entry name" value="alpha/beta hydrolase"/>
    <property type="match status" value="1"/>
</dbReference>
<dbReference type="InterPro" id="IPR029058">
    <property type="entry name" value="AB_hydrolase_fold"/>
</dbReference>
<dbReference type="EMBL" id="CP018099">
    <property type="protein sequence ID" value="APF20912.1"/>
    <property type="molecule type" value="Genomic_DNA"/>
</dbReference>
<keyword evidence="4" id="KW-0645">Protease</keyword>
<dbReference type="Pfam" id="PF00326">
    <property type="entry name" value="Peptidase_S9"/>
    <property type="match status" value="1"/>
</dbReference>
<feature type="domain" description="Peptidase S9 prolyl oligopeptidase catalytic" evidence="3">
    <location>
        <begin position="420"/>
        <end position="633"/>
    </location>
</feature>
<keyword evidence="4" id="KW-0031">Aminopeptidase</keyword>
<dbReference type="InterPro" id="IPR011042">
    <property type="entry name" value="6-blade_b-propeller_TolB-like"/>
</dbReference>
<evidence type="ECO:0000256" key="1">
    <source>
        <dbReference type="ARBA" id="ARBA00022801"/>
    </source>
</evidence>
<dbReference type="AlphaFoldDB" id="H1XVQ5"/>